<reference evidence="2 3" key="1">
    <citation type="submission" date="2022-09" db="EMBL/GenBank/DDBJ databases">
        <authorList>
            <person name="Palmer J.M."/>
        </authorList>
    </citation>
    <scope>NUCLEOTIDE SEQUENCE [LARGE SCALE GENOMIC DNA]</scope>
    <source>
        <strain evidence="2 3">DSM 7382</strain>
    </source>
</reference>
<feature type="compositionally biased region" description="Low complexity" evidence="1">
    <location>
        <begin position="278"/>
        <end position="292"/>
    </location>
</feature>
<dbReference type="Proteomes" id="UP001385951">
    <property type="component" value="Unassembled WGS sequence"/>
</dbReference>
<feature type="region of interest" description="Disordered" evidence="1">
    <location>
        <begin position="335"/>
        <end position="391"/>
    </location>
</feature>
<sequence>MSTNPRNNVPISLLLSLSNDDESQQAAVYQQQVNNAPGQQGLPVRNAVSQFQATFGDSRSPSTEPNGIQASRPHSQHEIITIDSDSNDSQQSSSSARLIPGLGPPQRERSKPKKPVLIKPNSNLPILVPKSNGNGTSHSPSPNPPQKVSPLPAVKQFQTTFSFGGTPDPAAGSPTLPISKTSINSIINIDDEPAKTDEAPKKKRAPAKKKDGETAPKRKKPNPEKSSTPTDAKKKKVAPKTENGVSTERKKPGPKPKKKTPEQGALTPGATTGSIPQKASNKNSSTKSNSAGPSPPPKPSIHPTMTTDKSQQPTDIKLAAPKFDDLDEILVKKEEAQAIDNVSKTEGQTKNETTIGKEEEKSGVNDKEEEKEKRKIERKRRRKKKQRSNHQ</sequence>
<dbReference type="EMBL" id="JASBNA010000072">
    <property type="protein sequence ID" value="KAK7678387.1"/>
    <property type="molecule type" value="Genomic_DNA"/>
</dbReference>
<evidence type="ECO:0000313" key="3">
    <source>
        <dbReference type="Proteomes" id="UP001385951"/>
    </source>
</evidence>
<feature type="compositionally biased region" description="Low complexity" evidence="1">
    <location>
        <begin position="83"/>
        <end position="95"/>
    </location>
</feature>
<name>A0AAW0FMA6_9APHY</name>
<dbReference type="AlphaFoldDB" id="A0AAW0FMA6"/>
<proteinExistence type="predicted"/>
<feature type="compositionally biased region" description="Polar residues" evidence="1">
    <location>
        <begin position="304"/>
        <end position="314"/>
    </location>
</feature>
<feature type="compositionally biased region" description="Basic and acidic residues" evidence="1">
    <location>
        <begin position="355"/>
        <end position="375"/>
    </location>
</feature>
<feature type="compositionally biased region" description="Polar residues" evidence="1">
    <location>
        <begin position="131"/>
        <end position="140"/>
    </location>
</feature>
<gene>
    <name evidence="2" type="ORF">QCA50_018602</name>
</gene>
<accession>A0AAW0FMA6</accession>
<evidence type="ECO:0000256" key="1">
    <source>
        <dbReference type="SAM" id="MobiDB-lite"/>
    </source>
</evidence>
<keyword evidence="3" id="KW-1185">Reference proteome</keyword>
<organism evidence="2 3">
    <name type="scientific">Cerrena zonata</name>
    <dbReference type="NCBI Taxonomy" id="2478898"/>
    <lineage>
        <taxon>Eukaryota</taxon>
        <taxon>Fungi</taxon>
        <taxon>Dikarya</taxon>
        <taxon>Basidiomycota</taxon>
        <taxon>Agaricomycotina</taxon>
        <taxon>Agaricomycetes</taxon>
        <taxon>Polyporales</taxon>
        <taxon>Cerrenaceae</taxon>
        <taxon>Cerrena</taxon>
    </lineage>
</organism>
<comment type="caution">
    <text evidence="2">The sequence shown here is derived from an EMBL/GenBank/DDBJ whole genome shotgun (WGS) entry which is preliminary data.</text>
</comment>
<feature type="region of interest" description="Disordered" evidence="1">
    <location>
        <begin position="54"/>
        <end position="321"/>
    </location>
</feature>
<feature type="compositionally biased region" description="Polar residues" evidence="1">
    <location>
        <begin position="340"/>
        <end position="354"/>
    </location>
</feature>
<feature type="compositionally biased region" description="Basic residues" evidence="1">
    <location>
        <begin position="376"/>
        <end position="391"/>
    </location>
</feature>
<feature type="compositionally biased region" description="Polar residues" evidence="1">
    <location>
        <begin position="54"/>
        <end position="73"/>
    </location>
</feature>
<evidence type="ECO:0000313" key="2">
    <source>
        <dbReference type="EMBL" id="KAK7678387.1"/>
    </source>
</evidence>
<protein>
    <submittedName>
        <fullName evidence="2">Uncharacterized protein</fullName>
    </submittedName>
</protein>